<organism evidence="1 2">
    <name type="scientific">Debaryomyces hansenii (strain ATCC 36239 / CBS 767 / BCRC 21394 / JCM 1990 / NBRC 0083 / IGC 2968)</name>
    <name type="common">Yeast</name>
    <name type="synonym">Torulaspora hansenii</name>
    <dbReference type="NCBI Taxonomy" id="284592"/>
    <lineage>
        <taxon>Eukaryota</taxon>
        <taxon>Fungi</taxon>
        <taxon>Dikarya</taxon>
        <taxon>Ascomycota</taxon>
        <taxon>Saccharomycotina</taxon>
        <taxon>Pichiomycetes</taxon>
        <taxon>Debaryomycetaceae</taxon>
        <taxon>Debaryomyces</taxon>
    </lineage>
</organism>
<evidence type="ECO:0000313" key="1">
    <source>
        <dbReference type="EMBL" id="CAG89998.1"/>
    </source>
</evidence>
<sequence length="62" mass="7001">MSEAANNERLSIYIDDAISTILEVKLNRIVPPTLQTMVNNKFNEAPTWFTSEMNNIKSGLTD</sequence>
<evidence type="ECO:0000313" key="2">
    <source>
        <dbReference type="Proteomes" id="UP000000599"/>
    </source>
</evidence>
<dbReference type="KEGG" id="dha:DEHA2G00484g"/>
<proteinExistence type="predicted"/>
<dbReference type="AlphaFoldDB" id="Q6BJR7"/>
<dbReference type="HOGENOM" id="CLU_2904152_0_0_1"/>
<dbReference type="RefSeq" id="XP_461554.1">
    <property type="nucleotide sequence ID" value="XM_461554.1"/>
</dbReference>
<dbReference type="InParanoid" id="Q6BJR7"/>
<name>Q6BJR7_DEBHA</name>
<dbReference type="VEuPathDB" id="FungiDB:DEHA2G00484g"/>
<accession>Q6BJR7</accession>
<gene>
    <name evidence="1" type="ordered locus">DEHA2G00484g</name>
</gene>
<dbReference type="GeneID" id="2904414"/>
<dbReference type="EMBL" id="CR382139">
    <property type="protein sequence ID" value="CAG89998.1"/>
    <property type="molecule type" value="Genomic_DNA"/>
</dbReference>
<dbReference type="Proteomes" id="UP000000599">
    <property type="component" value="Chromosome G"/>
</dbReference>
<reference evidence="1 2" key="1">
    <citation type="journal article" date="2004" name="Nature">
        <title>Genome evolution in yeasts.</title>
        <authorList>
            <consortium name="Genolevures"/>
            <person name="Dujon B."/>
            <person name="Sherman D."/>
            <person name="Fischer G."/>
            <person name="Durrens P."/>
            <person name="Casaregola S."/>
            <person name="Lafontaine I."/>
            <person name="de Montigny J."/>
            <person name="Marck C."/>
            <person name="Neuveglise C."/>
            <person name="Talla E."/>
            <person name="Goffard N."/>
            <person name="Frangeul L."/>
            <person name="Aigle M."/>
            <person name="Anthouard V."/>
            <person name="Babour A."/>
            <person name="Barbe V."/>
            <person name="Barnay S."/>
            <person name="Blanchin S."/>
            <person name="Beckerich J.M."/>
            <person name="Beyne E."/>
            <person name="Bleykasten C."/>
            <person name="Boisrame A."/>
            <person name="Boyer J."/>
            <person name="Cattolico L."/>
            <person name="Confanioleri F."/>
            <person name="de Daruvar A."/>
            <person name="Despons L."/>
            <person name="Fabre E."/>
            <person name="Fairhead C."/>
            <person name="Ferry-Dumazet H."/>
            <person name="Groppi A."/>
            <person name="Hantraye F."/>
            <person name="Hennequin C."/>
            <person name="Jauniaux N."/>
            <person name="Joyet P."/>
            <person name="Kachouri R."/>
            <person name="Kerrest A."/>
            <person name="Koszul R."/>
            <person name="Lemaire M."/>
            <person name="Lesur I."/>
            <person name="Ma L."/>
            <person name="Muller H."/>
            <person name="Nicaud J.M."/>
            <person name="Nikolski M."/>
            <person name="Oztas S."/>
            <person name="Ozier-Kalogeropoulos O."/>
            <person name="Pellenz S."/>
            <person name="Potier S."/>
            <person name="Richard G.F."/>
            <person name="Straub M.L."/>
            <person name="Suleau A."/>
            <person name="Swennene D."/>
            <person name="Tekaia F."/>
            <person name="Wesolowski-Louvel M."/>
            <person name="Westhof E."/>
            <person name="Wirth B."/>
            <person name="Zeniou-Meyer M."/>
            <person name="Zivanovic I."/>
            <person name="Bolotin-Fukuhara M."/>
            <person name="Thierry A."/>
            <person name="Bouchier C."/>
            <person name="Caudron B."/>
            <person name="Scarpelli C."/>
            <person name="Gaillardin C."/>
            <person name="Weissenbach J."/>
            <person name="Wincker P."/>
            <person name="Souciet J.L."/>
        </authorList>
    </citation>
    <scope>NUCLEOTIDE SEQUENCE [LARGE SCALE GENOMIC DNA]</scope>
    <source>
        <strain evidence="2">ATCC 36239 / CBS 767 / BCRC 21394 / JCM 1990 / NBRC 0083 / IGC 2968</strain>
    </source>
</reference>
<protein>
    <submittedName>
        <fullName evidence="1">DEHA2G00484p</fullName>
    </submittedName>
</protein>
<keyword evidence="2" id="KW-1185">Reference proteome</keyword>